<evidence type="ECO:0000256" key="1">
    <source>
        <dbReference type="SAM" id="MobiDB-lite"/>
    </source>
</evidence>
<dbReference type="GO" id="GO:0007059">
    <property type="term" value="P:chromosome segregation"/>
    <property type="evidence" value="ECO:0007669"/>
    <property type="project" value="TreeGrafter"/>
</dbReference>
<feature type="domain" description="ParB/Spo0J HTH" evidence="2">
    <location>
        <begin position="49"/>
        <end position="105"/>
    </location>
</feature>
<dbReference type="SUPFAM" id="SSF110849">
    <property type="entry name" value="ParB/Sulfiredoxin"/>
    <property type="match status" value="1"/>
</dbReference>
<dbReference type="SUPFAM" id="SSF109709">
    <property type="entry name" value="KorB DNA-binding domain-like"/>
    <property type="match status" value="1"/>
</dbReference>
<dbReference type="GO" id="GO:0005694">
    <property type="term" value="C:chromosome"/>
    <property type="evidence" value="ECO:0007669"/>
    <property type="project" value="TreeGrafter"/>
</dbReference>
<accession>X1RG03</accession>
<feature type="non-terminal residue" evidence="3">
    <location>
        <position position="1"/>
    </location>
</feature>
<dbReference type="InterPro" id="IPR042075">
    <property type="entry name" value="KorB_DNA-db"/>
</dbReference>
<proteinExistence type="predicted"/>
<organism evidence="3">
    <name type="scientific">marine sediment metagenome</name>
    <dbReference type="NCBI Taxonomy" id="412755"/>
    <lineage>
        <taxon>unclassified sequences</taxon>
        <taxon>metagenomes</taxon>
        <taxon>ecological metagenomes</taxon>
    </lineage>
</organism>
<feature type="region of interest" description="Disordered" evidence="1">
    <location>
        <begin position="194"/>
        <end position="238"/>
    </location>
</feature>
<dbReference type="PANTHER" id="PTHR33375:SF1">
    <property type="entry name" value="CHROMOSOME-PARTITIONING PROTEIN PARB-RELATED"/>
    <property type="match status" value="1"/>
</dbReference>
<protein>
    <recommendedName>
        <fullName evidence="2">ParB/Spo0J HTH domain-containing protein</fullName>
    </recommendedName>
</protein>
<evidence type="ECO:0000259" key="2">
    <source>
        <dbReference type="Pfam" id="PF17762"/>
    </source>
</evidence>
<dbReference type="PROSITE" id="PS51143">
    <property type="entry name" value="MT_A70"/>
    <property type="match status" value="1"/>
</dbReference>
<dbReference type="Gene3D" id="1.10.10.730">
    <property type="entry name" value="KorB DNA-binding domain"/>
    <property type="match status" value="1"/>
</dbReference>
<dbReference type="EMBL" id="BARW01006698">
    <property type="protein sequence ID" value="GAI79543.1"/>
    <property type="molecule type" value="Genomic_DNA"/>
</dbReference>
<dbReference type="PANTHER" id="PTHR33375">
    <property type="entry name" value="CHROMOSOME-PARTITIONING PROTEIN PARB-RELATED"/>
    <property type="match status" value="1"/>
</dbReference>
<evidence type="ECO:0000313" key="3">
    <source>
        <dbReference type="EMBL" id="GAI79543.1"/>
    </source>
</evidence>
<dbReference type="InterPro" id="IPR007757">
    <property type="entry name" value="MT-A70-like"/>
</dbReference>
<gene>
    <name evidence="3" type="ORF">S12H4_14068</name>
</gene>
<dbReference type="Gene3D" id="3.90.1530.10">
    <property type="entry name" value="Conserved hypothetical protein from pyrococcus furiosus pfu- 392566-001, ParB domain"/>
    <property type="match status" value="1"/>
</dbReference>
<comment type="caution">
    <text evidence="3">The sequence shown here is derived from an EMBL/GenBank/DDBJ whole genome shotgun (WGS) entry which is preliminary data.</text>
</comment>
<reference evidence="3" key="1">
    <citation type="journal article" date="2014" name="Front. Microbiol.">
        <title>High frequency of phylogenetically diverse reductive dehalogenase-homologous genes in deep subseafloor sedimentary metagenomes.</title>
        <authorList>
            <person name="Kawai M."/>
            <person name="Futagami T."/>
            <person name="Toyoda A."/>
            <person name="Takaki Y."/>
            <person name="Nishi S."/>
            <person name="Hori S."/>
            <person name="Arai W."/>
            <person name="Tsubouchi T."/>
            <person name="Morono Y."/>
            <person name="Uchiyama I."/>
            <person name="Ito T."/>
            <person name="Fujiyama A."/>
            <person name="Inagaki F."/>
            <person name="Takami H."/>
        </authorList>
    </citation>
    <scope>NUCLEOTIDE SEQUENCE</scope>
    <source>
        <strain evidence="3">Expedition CK06-06</strain>
    </source>
</reference>
<dbReference type="InterPro" id="IPR050336">
    <property type="entry name" value="Chromosome_partition/occlusion"/>
</dbReference>
<dbReference type="Pfam" id="PF17762">
    <property type="entry name" value="HTH_ParB"/>
    <property type="match status" value="1"/>
</dbReference>
<dbReference type="AlphaFoldDB" id="X1RG03"/>
<name>X1RG03_9ZZZZ</name>
<dbReference type="Pfam" id="PF05063">
    <property type="entry name" value="MT-A70"/>
    <property type="match status" value="1"/>
</dbReference>
<dbReference type="InterPro" id="IPR036086">
    <property type="entry name" value="ParB/Sulfiredoxin_sf"/>
</dbReference>
<dbReference type="InterPro" id="IPR041468">
    <property type="entry name" value="HTH_ParB/Spo0J"/>
</dbReference>
<sequence length="370" mass="43525">GYELIDGERRWRIAKELKYKMVACDVVEATDEEADDWIWDTNESRESYEPKEMALRYKRFREQGMTLQAIADKHGKTSSHIFTYLAIFDLPPKYQELVWSKKIGIHIILLLLPYLNEKTFSRENQVTKILDKAANDAEYSQSQAIKDITKLNGKIKEEGKKIIETTIDAKIETPEDYEKAARLLKQEAEKKREEALTEEEKAKIKADEQAKKIQQKEKQEEAARLKKERDEELKQEREEEIQKRAAKEAKELKKEELIKDKDFMKEVISEHEKARQKELSSQPKQQIYIPLPEGKYRTIVIDPAWPMPKINRKLRPNKIQIKLDYPTMTLKEIEALPIPDLAYEDGCHIYLWTTHKFLPVALKILEIWGA</sequence>